<evidence type="ECO:0000256" key="1">
    <source>
        <dbReference type="ARBA" id="ARBA00004141"/>
    </source>
</evidence>
<accession>A0A0D6PWH0</accession>
<dbReference type="Proteomes" id="UP000032675">
    <property type="component" value="Unassembled WGS sequence"/>
</dbReference>
<comment type="subcellular location">
    <subcellularLocation>
        <location evidence="1">Membrane</location>
        <topology evidence="1">Multi-pass membrane protein</topology>
    </subcellularLocation>
</comment>
<evidence type="ECO:0000256" key="2">
    <source>
        <dbReference type="ARBA" id="ARBA00022692"/>
    </source>
</evidence>
<dbReference type="RefSeq" id="WP_048849840.1">
    <property type="nucleotide sequence ID" value="NZ_BANI01000020.1"/>
</dbReference>
<evidence type="ECO:0000256" key="3">
    <source>
        <dbReference type="ARBA" id="ARBA00022989"/>
    </source>
</evidence>
<feature type="transmembrane region" description="Helical" evidence="5">
    <location>
        <begin position="20"/>
        <end position="40"/>
    </location>
</feature>
<protein>
    <submittedName>
        <fullName evidence="6">Hemolysin III protein</fullName>
    </submittedName>
</protein>
<evidence type="ECO:0000313" key="6">
    <source>
        <dbReference type="EMBL" id="GAN95368.1"/>
    </source>
</evidence>
<feature type="transmembrane region" description="Helical" evidence="5">
    <location>
        <begin position="165"/>
        <end position="183"/>
    </location>
</feature>
<organism evidence="6 7">
    <name type="scientific">Komagataeibacter europaeus NBRC 3261</name>
    <dbReference type="NCBI Taxonomy" id="1234669"/>
    <lineage>
        <taxon>Bacteria</taxon>
        <taxon>Pseudomonadati</taxon>
        <taxon>Pseudomonadota</taxon>
        <taxon>Alphaproteobacteria</taxon>
        <taxon>Acetobacterales</taxon>
        <taxon>Acetobacteraceae</taxon>
        <taxon>Komagataeibacter</taxon>
    </lineage>
</organism>
<keyword evidence="2 5" id="KW-0812">Transmembrane</keyword>
<feature type="transmembrane region" description="Helical" evidence="5">
    <location>
        <begin position="195"/>
        <end position="217"/>
    </location>
</feature>
<evidence type="ECO:0000313" key="7">
    <source>
        <dbReference type="Proteomes" id="UP000032675"/>
    </source>
</evidence>
<sequence>MNTRTRFPIYSLSERAVDLLVHIIGVAGLGYGVLWLVRTAMLSHSGLETGVTLLYCGAILATCLSSAAYNFCPSCWLKGGLQRVDQSVIFVAIAATYTPFILLGGHGRGSVWFCALLWAMTGTGVLAKMCFFTWSRRFHVVPYLCVAWVFFLCPDPLVWTLPTPVFFLIVLGLVFFCIGVVFYMRENMPFSNALWHVMVVLGAGTHMAAVGSMLLHYSRGPMRGF</sequence>
<feature type="transmembrane region" description="Helical" evidence="5">
    <location>
        <begin position="109"/>
        <end position="128"/>
    </location>
</feature>
<keyword evidence="3 5" id="KW-1133">Transmembrane helix</keyword>
<evidence type="ECO:0000256" key="5">
    <source>
        <dbReference type="SAM" id="Phobius"/>
    </source>
</evidence>
<evidence type="ECO:0000256" key="4">
    <source>
        <dbReference type="ARBA" id="ARBA00023136"/>
    </source>
</evidence>
<feature type="transmembrane region" description="Helical" evidence="5">
    <location>
        <begin position="140"/>
        <end position="159"/>
    </location>
</feature>
<dbReference type="GO" id="GO:0016020">
    <property type="term" value="C:membrane"/>
    <property type="evidence" value="ECO:0007669"/>
    <property type="project" value="UniProtKB-SubCell"/>
</dbReference>
<comment type="caution">
    <text evidence="6">The sequence shown here is derived from an EMBL/GenBank/DDBJ whole genome shotgun (WGS) entry which is preliminary data.</text>
</comment>
<feature type="transmembrane region" description="Helical" evidence="5">
    <location>
        <begin position="84"/>
        <end position="103"/>
    </location>
</feature>
<gene>
    <name evidence="6" type="ORF">Geu3261_0020_031</name>
</gene>
<keyword evidence="4 5" id="KW-0472">Membrane</keyword>
<feature type="transmembrane region" description="Helical" evidence="5">
    <location>
        <begin position="52"/>
        <end position="72"/>
    </location>
</feature>
<dbReference type="AlphaFoldDB" id="A0A0D6PWH0"/>
<dbReference type="EMBL" id="BANI01000020">
    <property type="protein sequence ID" value="GAN95368.1"/>
    <property type="molecule type" value="Genomic_DNA"/>
</dbReference>
<name>A0A0D6PWH0_KOMEU</name>
<dbReference type="Pfam" id="PF03006">
    <property type="entry name" value="HlyIII"/>
    <property type="match status" value="1"/>
</dbReference>
<dbReference type="InterPro" id="IPR004254">
    <property type="entry name" value="AdipoR/HlyIII-related"/>
</dbReference>
<reference evidence="6 7" key="1">
    <citation type="submission" date="2012-11" db="EMBL/GenBank/DDBJ databases">
        <title>Whole genome sequence of Gluconacetobacter europaeus NBRC3261.</title>
        <authorList>
            <person name="Azuma Y."/>
            <person name="Higashiura N."/>
            <person name="Hirakawa H."/>
            <person name="Matsushita K."/>
        </authorList>
    </citation>
    <scope>NUCLEOTIDE SEQUENCE [LARGE SCALE GENOMIC DNA]</scope>
    <source>
        <strain evidence="6 7">NBRC 3261</strain>
    </source>
</reference>
<proteinExistence type="predicted"/>